<dbReference type="HOGENOM" id="CLU_003703_1_2_1"/>
<dbReference type="AlphaFoldDB" id="A0A0D0B6C9"/>
<accession>A0A0D0B6C9</accession>
<dbReference type="Pfam" id="PF18803">
    <property type="entry name" value="CxC2"/>
    <property type="match status" value="1"/>
</dbReference>
<dbReference type="EMBL" id="KN834782">
    <property type="protein sequence ID" value="KIK58955.1"/>
    <property type="molecule type" value="Genomic_DNA"/>
</dbReference>
<name>A0A0D0B6C9_9AGAR</name>
<evidence type="ECO:0000259" key="1">
    <source>
        <dbReference type="Pfam" id="PF18803"/>
    </source>
</evidence>
<protein>
    <recommendedName>
        <fullName evidence="1">CxC2-like cysteine cluster KDZ transposase-associated domain-containing protein</fullName>
    </recommendedName>
</protein>
<dbReference type="InterPro" id="IPR041457">
    <property type="entry name" value="CxC2_KDZ-assoc"/>
</dbReference>
<feature type="domain" description="CxC2-like cysteine cluster KDZ transposase-associated" evidence="1">
    <location>
        <begin position="86"/>
        <end position="175"/>
    </location>
</feature>
<feature type="non-terminal residue" evidence="2">
    <location>
        <position position="1"/>
    </location>
</feature>
<organism evidence="2 3">
    <name type="scientific">Collybiopsis luxurians FD-317 M1</name>
    <dbReference type="NCBI Taxonomy" id="944289"/>
    <lineage>
        <taxon>Eukaryota</taxon>
        <taxon>Fungi</taxon>
        <taxon>Dikarya</taxon>
        <taxon>Basidiomycota</taxon>
        <taxon>Agaricomycotina</taxon>
        <taxon>Agaricomycetes</taxon>
        <taxon>Agaricomycetidae</taxon>
        <taxon>Agaricales</taxon>
        <taxon>Marasmiineae</taxon>
        <taxon>Omphalotaceae</taxon>
        <taxon>Collybiopsis</taxon>
        <taxon>Collybiopsis luxurians</taxon>
    </lineage>
</organism>
<proteinExistence type="predicted"/>
<evidence type="ECO:0000313" key="2">
    <source>
        <dbReference type="EMBL" id="KIK58955.1"/>
    </source>
</evidence>
<sequence>LKEWEPEIPRYLLELIRNEGLKNGLNSDGCLCGKVKWEENPLHIYRCVDCFDCNLHCQECLLHHHQSNPFHTVEHWNGRHFETATLYELGLVIHLGHSPLLPCIGHSNVQKFTVIDTDRIHLAAIRFCRCSHTIPDRYQLLRAQLYPATLTAPQTAATFRFLKFFQMLSFMSKVCDLLIIHLLCINNKLAGVCDRVLFYLGKNVR</sequence>
<dbReference type="Proteomes" id="UP000053593">
    <property type="component" value="Unassembled WGS sequence"/>
</dbReference>
<feature type="non-terminal residue" evidence="2">
    <location>
        <position position="205"/>
    </location>
</feature>
<evidence type="ECO:0000313" key="3">
    <source>
        <dbReference type="Proteomes" id="UP000053593"/>
    </source>
</evidence>
<keyword evidence="3" id="KW-1185">Reference proteome</keyword>
<reference evidence="2 3" key="1">
    <citation type="submission" date="2014-04" db="EMBL/GenBank/DDBJ databases">
        <title>Evolutionary Origins and Diversification of the Mycorrhizal Mutualists.</title>
        <authorList>
            <consortium name="DOE Joint Genome Institute"/>
            <consortium name="Mycorrhizal Genomics Consortium"/>
            <person name="Kohler A."/>
            <person name="Kuo A."/>
            <person name="Nagy L.G."/>
            <person name="Floudas D."/>
            <person name="Copeland A."/>
            <person name="Barry K.W."/>
            <person name="Cichocki N."/>
            <person name="Veneault-Fourrey C."/>
            <person name="LaButti K."/>
            <person name="Lindquist E.A."/>
            <person name="Lipzen A."/>
            <person name="Lundell T."/>
            <person name="Morin E."/>
            <person name="Murat C."/>
            <person name="Riley R."/>
            <person name="Ohm R."/>
            <person name="Sun H."/>
            <person name="Tunlid A."/>
            <person name="Henrissat B."/>
            <person name="Grigoriev I.V."/>
            <person name="Hibbett D.S."/>
            <person name="Martin F."/>
        </authorList>
    </citation>
    <scope>NUCLEOTIDE SEQUENCE [LARGE SCALE GENOMIC DNA]</scope>
    <source>
        <strain evidence="2 3">FD-317 M1</strain>
    </source>
</reference>
<dbReference type="OrthoDB" id="3235114at2759"/>
<gene>
    <name evidence="2" type="ORF">GYMLUDRAFT_170235</name>
</gene>